<evidence type="ECO:0000313" key="2">
    <source>
        <dbReference type="Proteomes" id="UP000011513"/>
    </source>
</evidence>
<comment type="caution">
    <text evidence="1">The sequence shown here is derived from an EMBL/GenBank/DDBJ whole genome shotgun (WGS) entry which is preliminary data.</text>
</comment>
<accession>M0D9I4</accession>
<sequence>MGLMETEESVQQDIHSFPRVERTDVENKKRLRIDPELSFSILTRQANIEFGYVNAIRDYCNVLCVRERG</sequence>
<protein>
    <submittedName>
        <fullName evidence="1">Uncharacterized protein</fullName>
    </submittedName>
</protein>
<name>M0D9I4_HALPD</name>
<dbReference type="InParanoid" id="M0D9I4"/>
<proteinExistence type="predicted"/>
<dbReference type="Proteomes" id="UP000011513">
    <property type="component" value="Unassembled WGS sequence"/>
</dbReference>
<keyword evidence="2" id="KW-1185">Reference proteome</keyword>
<organism evidence="1 2">
    <name type="scientific">Halogeometricum pallidum JCM 14848</name>
    <dbReference type="NCBI Taxonomy" id="1227487"/>
    <lineage>
        <taxon>Archaea</taxon>
        <taxon>Methanobacteriati</taxon>
        <taxon>Methanobacteriota</taxon>
        <taxon>Stenosarchaea group</taxon>
        <taxon>Halobacteria</taxon>
        <taxon>Halobacteriales</taxon>
        <taxon>Haloferacaceae</taxon>
        <taxon>Halogeometricum</taxon>
    </lineage>
</organism>
<dbReference type="AlphaFoldDB" id="M0D9I4"/>
<dbReference type="EMBL" id="AOIV01000021">
    <property type="protein sequence ID" value="ELZ31377.1"/>
    <property type="molecule type" value="Genomic_DNA"/>
</dbReference>
<reference evidence="1 2" key="1">
    <citation type="journal article" date="2014" name="PLoS Genet.">
        <title>Phylogenetically driven sequencing of extremely halophilic archaea reveals strategies for static and dynamic osmo-response.</title>
        <authorList>
            <person name="Becker E.A."/>
            <person name="Seitzer P.M."/>
            <person name="Tritt A."/>
            <person name="Larsen D."/>
            <person name="Krusor M."/>
            <person name="Yao A.I."/>
            <person name="Wu D."/>
            <person name="Madern D."/>
            <person name="Eisen J.A."/>
            <person name="Darling A.E."/>
            <person name="Facciotti M.T."/>
        </authorList>
    </citation>
    <scope>NUCLEOTIDE SEQUENCE [LARGE SCALE GENOMIC DNA]</scope>
    <source>
        <strain evidence="1 2">JCM 14848</strain>
    </source>
</reference>
<evidence type="ECO:0000313" key="1">
    <source>
        <dbReference type="EMBL" id="ELZ31377.1"/>
    </source>
</evidence>
<gene>
    <name evidence="1" type="ORF">C474_08747</name>
</gene>